<feature type="domain" description="HTH marR-type" evidence="2">
    <location>
        <begin position="13"/>
        <end position="147"/>
    </location>
</feature>
<evidence type="ECO:0000256" key="1">
    <source>
        <dbReference type="SAM" id="MobiDB-lite"/>
    </source>
</evidence>
<reference evidence="3 4" key="1">
    <citation type="submission" date="2018-03" db="EMBL/GenBank/DDBJ databases">
        <title>Genomic Encyclopedia of Type Strains, Phase III (KMG-III): the genomes of soil and plant-associated and newly described type strains.</title>
        <authorList>
            <person name="Whitman W."/>
        </authorList>
    </citation>
    <scope>NUCLEOTIDE SEQUENCE [LARGE SCALE GENOMIC DNA]</scope>
    <source>
        <strain evidence="3 4">CGMCC 4.7097</strain>
    </source>
</reference>
<evidence type="ECO:0000259" key="2">
    <source>
        <dbReference type="PROSITE" id="PS50995"/>
    </source>
</evidence>
<dbReference type="Pfam" id="PF01047">
    <property type="entry name" value="MarR"/>
    <property type="match status" value="1"/>
</dbReference>
<dbReference type="InterPro" id="IPR036388">
    <property type="entry name" value="WH-like_DNA-bd_sf"/>
</dbReference>
<dbReference type="GO" id="GO:0003677">
    <property type="term" value="F:DNA binding"/>
    <property type="evidence" value="ECO:0007669"/>
    <property type="project" value="UniProtKB-KW"/>
</dbReference>
<dbReference type="InterPro" id="IPR000835">
    <property type="entry name" value="HTH_MarR-typ"/>
</dbReference>
<keyword evidence="3" id="KW-0238">DNA-binding</keyword>
<protein>
    <submittedName>
        <fullName evidence="3">DNA-binding MarR family transcriptional regulator</fullName>
    </submittedName>
</protein>
<accession>A0A2P8I0R5</accession>
<evidence type="ECO:0000313" key="3">
    <source>
        <dbReference type="EMBL" id="PSL52061.1"/>
    </source>
</evidence>
<dbReference type="PROSITE" id="PS50995">
    <property type="entry name" value="HTH_MARR_2"/>
    <property type="match status" value="1"/>
</dbReference>
<name>A0A2P8I0R5_SACCR</name>
<gene>
    <name evidence="3" type="ORF">B0I31_11513</name>
</gene>
<dbReference type="Proteomes" id="UP000241118">
    <property type="component" value="Unassembled WGS sequence"/>
</dbReference>
<dbReference type="PANTHER" id="PTHR33164">
    <property type="entry name" value="TRANSCRIPTIONAL REGULATOR, MARR FAMILY"/>
    <property type="match status" value="1"/>
</dbReference>
<proteinExistence type="predicted"/>
<dbReference type="SMART" id="SM00347">
    <property type="entry name" value="HTH_MARR"/>
    <property type="match status" value="1"/>
</dbReference>
<keyword evidence="4" id="KW-1185">Reference proteome</keyword>
<dbReference type="SUPFAM" id="SSF46785">
    <property type="entry name" value="Winged helix' DNA-binding domain"/>
    <property type="match status" value="1"/>
</dbReference>
<feature type="region of interest" description="Disordered" evidence="1">
    <location>
        <begin position="146"/>
        <end position="170"/>
    </location>
</feature>
<comment type="caution">
    <text evidence="3">The sequence shown here is derived from an EMBL/GenBank/DDBJ whole genome shotgun (WGS) entry which is preliminary data.</text>
</comment>
<sequence length="170" mass="19064">MEGVNRFRPRPDPDEVLHVLTEVVERIEVLWERSREASPAPLSASQLRAMFVLERVESLNLRALGEALDSTPPSVSRLCDRLQAVGFLERSLSPNSRREVDLRLTERGRTYLADLRARRNEHLRGLVEALPASSRSAMVEGLTRLRDAAEDENARGGQVRPDEGRGTQSA</sequence>
<dbReference type="InterPro" id="IPR039422">
    <property type="entry name" value="MarR/SlyA-like"/>
</dbReference>
<evidence type="ECO:0000313" key="4">
    <source>
        <dbReference type="Proteomes" id="UP000241118"/>
    </source>
</evidence>
<organism evidence="3 4">
    <name type="scientific">Saccharothrix carnea</name>
    <dbReference type="NCBI Taxonomy" id="1280637"/>
    <lineage>
        <taxon>Bacteria</taxon>
        <taxon>Bacillati</taxon>
        <taxon>Actinomycetota</taxon>
        <taxon>Actinomycetes</taxon>
        <taxon>Pseudonocardiales</taxon>
        <taxon>Pseudonocardiaceae</taxon>
        <taxon>Saccharothrix</taxon>
    </lineage>
</organism>
<dbReference type="GO" id="GO:0003700">
    <property type="term" value="F:DNA-binding transcription factor activity"/>
    <property type="evidence" value="ECO:0007669"/>
    <property type="project" value="InterPro"/>
</dbReference>
<dbReference type="EMBL" id="PYAX01000015">
    <property type="protein sequence ID" value="PSL52061.1"/>
    <property type="molecule type" value="Genomic_DNA"/>
</dbReference>
<dbReference type="Gene3D" id="1.10.10.10">
    <property type="entry name" value="Winged helix-like DNA-binding domain superfamily/Winged helix DNA-binding domain"/>
    <property type="match status" value="1"/>
</dbReference>
<dbReference type="GO" id="GO:0006950">
    <property type="term" value="P:response to stress"/>
    <property type="evidence" value="ECO:0007669"/>
    <property type="project" value="TreeGrafter"/>
</dbReference>
<dbReference type="InterPro" id="IPR036390">
    <property type="entry name" value="WH_DNA-bd_sf"/>
</dbReference>
<dbReference type="PANTHER" id="PTHR33164:SF103">
    <property type="entry name" value="REGULATORY PROTEIN MARR"/>
    <property type="match status" value="1"/>
</dbReference>
<dbReference type="AlphaFoldDB" id="A0A2P8I0R5"/>